<dbReference type="OrthoDB" id="2503117at2759"/>
<feature type="signal peptide" evidence="1">
    <location>
        <begin position="1"/>
        <end position="19"/>
    </location>
</feature>
<feature type="chain" id="PRO_5040351404" description="Protein CPL1-like domain-containing protein" evidence="1">
    <location>
        <begin position="20"/>
        <end position="157"/>
    </location>
</feature>
<proteinExistence type="predicted"/>
<evidence type="ECO:0000313" key="3">
    <source>
        <dbReference type="EMBL" id="MBW0461745.1"/>
    </source>
</evidence>
<reference evidence="3" key="1">
    <citation type="submission" date="2021-03" db="EMBL/GenBank/DDBJ databases">
        <title>Draft genome sequence of rust myrtle Austropuccinia psidii MF-1, a brazilian biotype.</title>
        <authorList>
            <person name="Quecine M.C."/>
            <person name="Pachon D.M.R."/>
            <person name="Bonatelli M.L."/>
            <person name="Correr F.H."/>
            <person name="Franceschini L.M."/>
            <person name="Leite T.F."/>
            <person name="Margarido G.R.A."/>
            <person name="Almeida C.A."/>
            <person name="Ferrarezi J.A."/>
            <person name="Labate C.A."/>
        </authorList>
    </citation>
    <scope>NUCLEOTIDE SEQUENCE</scope>
    <source>
        <strain evidence="3">MF-1</strain>
    </source>
</reference>
<name>A0A9Q3BB16_9BASI</name>
<sequence>MHAFMAVVVTLGFSLCVLSTPQAPSPSARAKARRKPIAREIKSDSDEARCPRPLRPCPILRPDEPYLKANVSTINNGHPALSSWECLNVQEELSACGSCDNDCMKIPHVESIGCEFGVCKIFSCKRGSVPQVIRDKIDGEKILRCVCKNNCALQNKK</sequence>
<dbReference type="InterPro" id="IPR048661">
    <property type="entry name" value="CPL1-like"/>
</dbReference>
<dbReference type="AlphaFoldDB" id="A0A9Q3BB16"/>
<dbReference type="PANTHER" id="PTHR35192:SF2">
    <property type="entry name" value="APPLE DOMAIN-CONTAINING PROTEIN"/>
    <property type="match status" value="1"/>
</dbReference>
<evidence type="ECO:0000313" key="4">
    <source>
        <dbReference type="Proteomes" id="UP000765509"/>
    </source>
</evidence>
<feature type="domain" description="Protein CPL1-like" evidence="2">
    <location>
        <begin position="84"/>
        <end position="129"/>
    </location>
</feature>
<accession>A0A9Q3BB16</accession>
<keyword evidence="1" id="KW-0732">Signal</keyword>
<comment type="caution">
    <text evidence="3">The sequence shown here is derived from an EMBL/GenBank/DDBJ whole genome shotgun (WGS) entry which is preliminary data.</text>
</comment>
<dbReference type="InterPro" id="IPR038955">
    <property type="entry name" value="PriA/CPL1_fungi"/>
</dbReference>
<protein>
    <recommendedName>
        <fullName evidence="2">Protein CPL1-like domain-containing protein</fullName>
    </recommendedName>
</protein>
<organism evidence="3 4">
    <name type="scientific">Austropuccinia psidii MF-1</name>
    <dbReference type="NCBI Taxonomy" id="1389203"/>
    <lineage>
        <taxon>Eukaryota</taxon>
        <taxon>Fungi</taxon>
        <taxon>Dikarya</taxon>
        <taxon>Basidiomycota</taxon>
        <taxon>Pucciniomycotina</taxon>
        <taxon>Pucciniomycetes</taxon>
        <taxon>Pucciniales</taxon>
        <taxon>Sphaerophragmiaceae</taxon>
        <taxon>Austropuccinia</taxon>
    </lineage>
</organism>
<dbReference type="Pfam" id="PF21671">
    <property type="entry name" value="CPL1-like"/>
    <property type="match status" value="1"/>
</dbReference>
<keyword evidence="4" id="KW-1185">Reference proteome</keyword>
<evidence type="ECO:0000259" key="2">
    <source>
        <dbReference type="Pfam" id="PF21671"/>
    </source>
</evidence>
<evidence type="ECO:0000256" key="1">
    <source>
        <dbReference type="SAM" id="SignalP"/>
    </source>
</evidence>
<dbReference type="PANTHER" id="PTHR35192">
    <property type="entry name" value="PROTEIN, PUTATIVE-RELATED"/>
    <property type="match status" value="1"/>
</dbReference>
<dbReference type="Proteomes" id="UP000765509">
    <property type="component" value="Unassembled WGS sequence"/>
</dbReference>
<gene>
    <name evidence="3" type="ORF">O181_001460</name>
</gene>
<dbReference type="EMBL" id="AVOT02000214">
    <property type="protein sequence ID" value="MBW0461745.1"/>
    <property type="molecule type" value="Genomic_DNA"/>
</dbReference>